<accession>A0ABV3ZH79</accession>
<dbReference type="Proteomes" id="UP001560573">
    <property type="component" value="Unassembled WGS sequence"/>
</dbReference>
<keyword evidence="1" id="KW-0812">Transmembrane</keyword>
<dbReference type="EMBL" id="JAULBC010000004">
    <property type="protein sequence ID" value="MEX6688514.1"/>
    <property type="molecule type" value="Genomic_DNA"/>
</dbReference>
<name>A0ABV3ZH79_9BACT</name>
<reference evidence="2 3" key="1">
    <citation type="submission" date="2023-07" db="EMBL/GenBank/DDBJ databases">
        <authorList>
            <person name="Lian W.-H."/>
        </authorList>
    </citation>
    <scope>NUCLEOTIDE SEQUENCE [LARGE SCALE GENOMIC DNA]</scope>
    <source>
        <strain evidence="2 3">SYSU DXS3180</strain>
    </source>
</reference>
<keyword evidence="1" id="KW-0472">Membrane</keyword>
<organism evidence="2 3">
    <name type="scientific">Danxiaibacter flavus</name>
    <dbReference type="NCBI Taxonomy" id="3049108"/>
    <lineage>
        <taxon>Bacteria</taxon>
        <taxon>Pseudomonadati</taxon>
        <taxon>Bacteroidota</taxon>
        <taxon>Chitinophagia</taxon>
        <taxon>Chitinophagales</taxon>
        <taxon>Chitinophagaceae</taxon>
        <taxon>Danxiaibacter</taxon>
    </lineage>
</organism>
<keyword evidence="3" id="KW-1185">Reference proteome</keyword>
<proteinExistence type="predicted"/>
<gene>
    <name evidence="2" type="ORF">QTN47_13455</name>
</gene>
<evidence type="ECO:0000313" key="2">
    <source>
        <dbReference type="EMBL" id="MEX6688514.1"/>
    </source>
</evidence>
<feature type="transmembrane region" description="Helical" evidence="1">
    <location>
        <begin position="197"/>
        <end position="225"/>
    </location>
</feature>
<protein>
    <submittedName>
        <fullName evidence="2">Uncharacterized protein</fullName>
    </submittedName>
</protein>
<keyword evidence="1" id="KW-1133">Transmembrane helix</keyword>
<comment type="caution">
    <text evidence="2">The sequence shown here is derived from an EMBL/GenBank/DDBJ whole genome shotgun (WGS) entry which is preliminary data.</text>
</comment>
<evidence type="ECO:0000256" key="1">
    <source>
        <dbReference type="SAM" id="Phobius"/>
    </source>
</evidence>
<sequence length="419" mass="48148">MVRQQPLTLATPVIPSAYNNLDTVLKQIRSGLDNGVQQSFQNVDTIHYLRLVLLEAQPPDESGNSYPAKFVLGTDYDGDEDAQLTALATTCGDFIDKLYENCEGYPDAANRNPATRKAYLEKWRVKASAFFAGAPGRTLVQIRKENELREYILNLIRNGKWGSQSAKEIHAAIKTDVLSKTEFQWARESVKLPKENWLGMALLGLILLVLLPFIIIWILVIHFLYERKDKALGLTSSQIDGAHIRKLEEYEDFHNQNQFTQLLIMKPGQIRLITLMGLMLFAKSLVKNLFVKGKLMGIPTIHFARWLLMDDQKRMLFFSNFDGSWQQYLGDFIDKSGWGLTGIWSNTVNFPPTRFLFTGGAYDEEHFLAWSRYYQIPTAVWYCAYPNLSIKNVMNNTYIRNELMLNTTEAEAQRFLNRF</sequence>
<dbReference type="RefSeq" id="WP_369329923.1">
    <property type="nucleotide sequence ID" value="NZ_JAULBC010000004.1"/>
</dbReference>
<evidence type="ECO:0000313" key="3">
    <source>
        <dbReference type="Proteomes" id="UP001560573"/>
    </source>
</evidence>